<name>A0AAV8WT51_9CUCU</name>
<dbReference type="AlphaFoldDB" id="A0AAV8WT51"/>
<dbReference type="Proteomes" id="UP001162156">
    <property type="component" value="Unassembled WGS sequence"/>
</dbReference>
<dbReference type="EMBL" id="JANEYF010004889">
    <property type="protein sequence ID" value="KAJ8929762.1"/>
    <property type="molecule type" value="Genomic_DNA"/>
</dbReference>
<feature type="compositionally biased region" description="Acidic residues" evidence="1">
    <location>
        <begin position="56"/>
        <end position="72"/>
    </location>
</feature>
<comment type="caution">
    <text evidence="2">The sequence shown here is derived from an EMBL/GenBank/DDBJ whole genome shotgun (WGS) entry which is preliminary data.</text>
</comment>
<organism evidence="2 3">
    <name type="scientific">Rhamnusium bicolor</name>
    <dbReference type="NCBI Taxonomy" id="1586634"/>
    <lineage>
        <taxon>Eukaryota</taxon>
        <taxon>Metazoa</taxon>
        <taxon>Ecdysozoa</taxon>
        <taxon>Arthropoda</taxon>
        <taxon>Hexapoda</taxon>
        <taxon>Insecta</taxon>
        <taxon>Pterygota</taxon>
        <taxon>Neoptera</taxon>
        <taxon>Endopterygota</taxon>
        <taxon>Coleoptera</taxon>
        <taxon>Polyphaga</taxon>
        <taxon>Cucujiformia</taxon>
        <taxon>Chrysomeloidea</taxon>
        <taxon>Cerambycidae</taxon>
        <taxon>Lepturinae</taxon>
        <taxon>Rhagiini</taxon>
        <taxon>Rhamnusium</taxon>
    </lineage>
</organism>
<protein>
    <submittedName>
        <fullName evidence="2">Uncharacterized protein</fullName>
    </submittedName>
</protein>
<reference evidence="2" key="1">
    <citation type="journal article" date="2023" name="Insect Mol. Biol.">
        <title>Genome sequencing provides insights into the evolution of gene families encoding plant cell wall-degrading enzymes in longhorned beetles.</title>
        <authorList>
            <person name="Shin N.R."/>
            <person name="Okamura Y."/>
            <person name="Kirsch R."/>
            <person name="Pauchet Y."/>
        </authorList>
    </citation>
    <scope>NUCLEOTIDE SEQUENCE</scope>
    <source>
        <strain evidence="2">RBIC_L_NR</strain>
    </source>
</reference>
<accession>A0AAV8WT51</accession>
<feature type="region of interest" description="Disordered" evidence="1">
    <location>
        <begin position="22"/>
        <end position="72"/>
    </location>
</feature>
<gene>
    <name evidence="2" type="ORF">NQ314_017519</name>
</gene>
<feature type="compositionally biased region" description="Polar residues" evidence="1">
    <location>
        <begin position="22"/>
        <end position="32"/>
    </location>
</feature>
<evidence type="ECO:0000313" key="3">
    <source>
        <dbReference type="Proteomes" id="UP001162156"/>
    </source>
</evidence>
<sequence>MQIASGRLNSIDNILVSTVAGTSSMSMLNTEETTLDEDNSRQSSSCDPLSPSGAEFSDDEVDSDMSSDTELN</sequence>
<proteinExistence type="predicted"/>
<evidence type="ECO:0000313" key="2">
    <source>
        <dbReference type="EMBL" id="KAJ8929762.1"/>
    </source>
</evidence>
<keyword evidence="3" id="KW-1185">Reference proteome</keyword>
<evidence type="ECO:0000256" key="1">
    <source>
        <dbReference type="SAM" id="MobiDB-lite"/>
    </source>
</evidence>